<dbReference type="EMBL" id="LAZR01000221">
    <property type="protein sequence ID" value="KKN81025.1"/>
    <property type="molecule type" value="Genomic_DNA"/>
</dbReference>
<feature type="transmembrane region" description="Helical" evidence="1">
    <location>
        <begin position="88"/>
        <end position="107"/>
    </location>
</feature>
<keyword evidence="1" id="KW-0472">Membrane</keyword>
<organism evidence="2">
    <name type="scientific">marine sediment metagenome</name>
    <dbReference type="NCBI Taxonomy" id="412755"/>
    <lineage>
        <taxon>unclassified sequences</taxon>
        <taxon>metagenomes</taxon>
        <taxon>ecological metagenomes</taxon>
    </lineage>
</organism>
<accession>A0A0F9TIF1</accession>
<gene>
    <name evidence="2" type="ORF">LCGC14_0323960</name>
</gene>
<keyword evidence="1" id="KW-0812">Transmembrane</keyword>
<dbReference type="InterPro" id="IPR049458">
    <property type="entry name" value="EpsG-like"/>
</dbReference>
<dbReference type="Pfam" id="PF14897">
    <property type="entry name" value="EpsG"/>
    <property type="match status" value="1"/>
</dbReference>
<feature type="transmembrane region" description="Helical" evidence="1">
    <location>
        <begin position="310"/>
        <end position="327"/>
    </location>
</feature>
<reference evidence="2" key="1">
    <citation type="journal article" date="2015" name="Nature">
        <title>Complex archaea that bridge the gap between prokaryotes and eukaryotes.</title>
        <authorList>
            <person name="Spang A."/>
            <person name="Saw J.H."/>
            <person name="Jorgensen S.L."/>
            <person name="Zaremba-Niedzwiedzka K."/>
            <person name="Martijn J."/>
            <person name="Lind A.E."/>
            <person name="van Eijk R."/>
            <person name="Schleper C."/>
            <person name="Guy L."/>
            <person name="Ettema T.J."/>
        </authorList>
    </citation>
    <scope>NUCLEOTIDE SEQUENCE</scope>
</reference>
<evidence type="ECO:0000313" key="2">
    <source>
        <dbReference type="EMBL" id="KKN81025.1"/>
    </source>
</evidence>
<protein>
    <recommendedName>
        <fullName evidence="3">EpsG family protein</fullName>
    </recommendedName>
</protein>
<sequence length="349" mass="39474">MIYLFGWLMILFFLFVQEIARYRGKVLLIFLLIFFCTLSFIRGDVGTDTVNYEIMFYDFTSNYNWDGREPLFVVLANVLSYFSPTIEIAVRATSFVFFGLIACFVFVSNRNERFLLMSYILPAFVYQYGMNGLRLGIASALFLIAVQFFSKRGKMPAVLSALASIFFHYSMIFSVLFVVFTQRPWLKFSSVLGGFFLLVCAIGGLMVIDIYVGSKFDNYKEMQALGSTSGLSKIVPMAFIVLGVFFSNLPRVERTKVIITGTLLISGAWVVTQFSYAGLRLLDLLAFSLPLAVLATYSRLNLDFNRPLKLFMILAGLLSAAGLWRGFMLDYGVGDAPFMPYQIFNFNGI</sequence>
<feature type="transmembrane region" description="Helical" evidence="1">
    <location>
        <begin position="257"/>
        <end position="275"/>
    </location>
</feature>
<dbReference type="AlphaFoldDB" id="A0A0F9TIF1"/>
<comment type="caution">
    <text evidence="2">The sequence shown here is derived from an EMBL/GenBank/DDBJ whole genome shotgun (WGS) entry which is preliminary data.</text>
</comment>
<keyword evidence="1" id="KW-1133">Transmembrane helix</keyword>
<proteinExistence type="predicted"/>
<evidence type="ECO:0000256" key="1">
    <source>
        <dbReference type="SAM" id="Phobius"/>
    </source>
</evidence>
<feature type="transmembrane region" description="Helical" evidence="1">
    <location>
        <begin position="191"/>
        <end position="212"/>
    </location>
</feature>
<feature type="transmembrane region" description="Helical" evidence="1">
    <location>
        <begin position="224"/>
        <end position="245"/>
    </location>
</feature>
<feature type="transmembrane region" description="Helical" evidence="1">
    <location>
        <begin position="155"/>
        <end position="179"/>
    </location>
</feature>
<name>A0A0F9TIF1_9ZZZZ</name>
<evidence type="ECO:0008006" key="3">
    <source>
        <dbReference type="Google" id="ProtNLM"/>
    </source>
</evidence>